<name>A0A4V4L0C2_AURPU</name>
<evidence type="ECO:0000313" key="1">
    <source>
        <dbReference type="EMBL" id="THZ80626.1"/>
    </source>
</evidence>
<comment type="caution">
    <text evidence="1">The sequence shown here is derived from an EMBL/GenBank/DDBJ whole genome shotgun (WGS) entry which is preliminary data.</text>
</comment>
<sequence>MTAHFLRTRTSGNGTTTWCELLIRPQKQSVTRTTLARPCRKLVSQTSQNGSSRHHTEHGQLILRLSILATSTKPPWTSVLVWKH</sequence>
<organism evidence="1 2">
    <name type="scientific">Aureobasidium pullulans</name>
    <name type="common">Black yeast</name>
    <name type="synonym">Pullularia pullulans</name>
    <dbReference type="NCBI Taxonomy" id="5580"/>
    <lineage>
        <taxon>Eukaryota</taxon>
        <taxon>Fungi</taxon>
        <taxon>Dikarya</taxon>
        <taxon>Ascomycota</taxon>
        <taxon>Pezizomycotina</taxon>
        <taxon>Dothideomycetes</taxon>
        <taxon>Dothideomycetidae</taxon>
        <taxon>Dothideales</taxon>
        <taxon>Saccotheciaceae</taxon>
        <taxon>Aureobasidium</taxon>
    </lineage>
</organism>
<protein>
    <submittedName>
        <fullName evidence="1">Uncharacterized protein</fullName>
    </submittedName>
</protein>
<reference evidence="1 2" key="1">
    <citation type="submission" date="2018-10" db="EMBL/GenBank/DDBJ databases">
        <title>Fifty Aureobasidium pullulans genomes reveal a recombining polyextremotolerant generalist.</title>
        <authorList>
            <person name="Gostincar C."/>
            <person name="Turk M."/>
            <person name="Zajc J."/>
            <person name="Gunde-Cimerman N."/>
        </authorList>
    </citation>
    <scope>NUCLEOTIDE SEQUENCE [LARGE SCALE GENOMIC DNA]</scope>
    <source>
        <strain evidence="1 2">EXF-3380</strain>
    </source>
</reference>
<dbReference type="EMBL" id="QZBU01006727">
    <property type="protein sequence ID" value="THZ80626.1"/>
    <property type="molecule type" value="Genomic_DNA"/>
</dbReference>
<dbReference type="AlphaFoldDB" id="A0A4V4L0C2"/>
<accession>A0A4V4L0C2</accession>
<gene>
    <name evidence="1" type="ORF">D6C83_09527</name>
</gene>
<evidence type="ECO:0000313" key="2">
    <source>
        <dbReference type="Proteomes" id="UP000304947"/>
    </source>
</evidence>
<proteinExistence type="predicted"/>
<dbReference type="Proteomes" id="UP000304947">
    <property type="component" value="Unassembled WGS sequence"/>
</dbReference>